<dbReference type="Gene3D" id="1.10.1220.10">
    <property type="entry name" value="Met repressor-like"/>
    <property type="match status" value="1"/>
</dbReference>
<reference evidence="4" key="1">
    <citation type="journal article" date="2020" name="ISME J.">
        <title>Comparative genomics reveals insights into cyanobacterial evolution and habitat adaptation.</title>
        <authorList>
            <person name="Chen M.Y."/>
            <person name="Teng W.K."/>
            <person name="Zhao L."/>
            <person name="Hu C.X."/>
            <person name="Zhou Y.K."/>
            <person name="Han B.P."/>
            <person name="Song L.R."/>
            <person name="Shu W.S."/>
        </authorList>
    </citation>
    <scope>NUCLEOTIDE SEQUENCE [LARGE SCALE GENOMIC DNA]</scope>
    <source>
        <strain evidence="4">FACHB-251</strain>
    </source>
</reference>
<dbReference type="GO" id="GO:0006355">
    <property type="term" value="P:regulation of DNA-templated transcription"/>
    <property type="evidence" value="ECO:0007669"/>
    <property type="project" value="InterPro"/>
</dbReference>
<gene>
    <name evidence="3" type="ORF">H6G06_10790</name>
</gene>
<evidence type="ECO:0000256" key="1">
    <source>
        <dbReference type="SAM" id="MobiDB-lite"/>
    </source>
</evidence>
<organism evidence="3 4">
    <name type="scientific">Anabaena sphaerica FACHB-251</name>
    <dbReference type="NCBI Taxonomy" id="2692883"/>
    <lineage>
        <taxon>Bacteria</taxon>
        <taxon>Bacillati</taxon>
        <taxon>Cyanobacteriota</taxon>
        <taxon>Cyanophyceae</taxon>
        <taxon>Nostocales</taxon>
        <taxon>Nostocaceae</taxon>
        <taxon>Anabaena</taxon>
    </lineage>
</organism>
<evidence type="ECO:0000313" key="4">
    <source>
        <dbReference type="Proteomes" id="UP000662185"/>
    </source>
</evidence>
<proteinExistence type="predicted"/>
<dbReference type="AlphaFoldDB" id="A0A926WIA3"/>
<feature type="domain" description="Ribbon-helix-helix protein CopG" evidence="2">
    <location>
        <begin position="40"/>
        <end position="75"/>
    </location>
</feature>
<evidence type="ECO:0000313" key="3">
    <source>
        <dbReference type="EMBL" id="MBD2293966.1"/>
    </source>
</evidence>
<feature type="region of interest" description="Disordered" evidence="1">
    <location>
        <begin position="1"/>
        <end position="41"/>
    </location>
</feature>
<dbReference type="Pfam" id="PF01402">
    <property type="entry name" value="RHH_1"/>
    <property type="match status" value="1"/>
</dbReference>
<name>A0A926WIA3_9NOST</name>
<dbReference type="Proteomes" id="UP000662185">
    <property type="component" value="Unassembled WGS sequence"/>
</dbReference>
<protein>
    <submittedName>
        <fullName evidence="3">CopG family transcriptional regulator</fullName>
    </submittedName>
</protein>
<keyword evidence="4" id="KW-1185">Reference proteome</keyword>
<accession>A0A926WIA3</accession>
<dbReference type="EMBL" id="JACJQU010000005">
    <property type="protein sequence ID" value="MBD2293966.1"/>
    <property type="molecule type" value="Genomic_DNA"/>
</dbReference>
<comment type="caution">
    <text evidence="3">The sequence shown here is derived from an EMBL/GenBank/DDBJ whole genome shotgun (WGS) entry which is preliminary data.</text>
</comment>
<dbReference type="InterPro" id="IPR013321">
    <property type="entry name" value="Arc_rbn_hlx_hlx"/>
</dbReference>
<dbReference type="InterPro" id="IPR002145">
    <property type="entry name" value="CopG"/>
</dbReference>
<feature type="compositionally biased region" description="Polar residues" evidence="1">
    <location>
        <begin position="16"/>
        <end position="40"/>
    </location>
</feature>
<sequence>MGTTNFTLQGKKLDTGQDSVVSGENQSPSVQDSPNSTSGKRISVLMTDEAAELLQYLAETQGISKSEALRKAIATEAYFLKERKNGSQILLQKPNEKIREVIFR</sequence>
<evidence type="ECO:0000259" key="2">
    <source>
        <dbReference type="Pfam" id="PF01402"/>
    </source>
</evidence>